<organism evidence="1 2">
    <name type="scientific">Brassica napus</name>
    <name type="common">Rape</name>
    <dbReference type="NCBI Taxonomy" id="3708"/>
    <lineage>
        <taxon>Eukaryota</taxon>
        <taxon>Viridiplantae</taxon>
        <taxon>Streptophyta</taxon>
        <taxon>Embryophyta</taxon>
        <taxon>Tracheophyta</taxon>
        <taxon>Spermatophyta</taxon>
        <taxon>Magnoliopsida</taxon>
        <taxon>eudicotyledons</taxon>
        <taxon>Gunneridae</taxon>
        <taxon>Pentapetalae</taxon>
        <taxon>rosids</taxon>
        <taxon>malvids</taxon>
        <taxon>Brassicales</taxon>
        <taxon>Brassicaceae</taxon>
        <taxon>Brassiceae</taxon>
        <taxon>Brassica</taxon>
    </lineage>
</organism>
<comment type="caution">
    <text evidence="1">The sequence shown here is derived from an EMBL/GenBank/DDBJ whole genome shotgun (WGS) entry which is preliminary data.</text>
</comment>
<protein>
    <submittedName>
        <fullName evidence="1">Uncharacterized protein</fullName>
    </submittedName>
</protein>
<dbReference type="Proteomes" id="UP000824890">
    <property type="component" value="Unassembled WGS sequence"/>
</dbReference>
<evidence type="ECO:0000313" key="2">
    <source>
        <dbReference type="Proteomes" id="UP000824890"/>
    </source>
</evidence>
<gene>
    <name evidence="1" type="ORF">HID58_017877</name>
</gene>
<proteinExistence type="predicted"/>
<sequence length="131" mass="14924">MSRRRLSPSTKEVTHGSHSSCLSAVLTTMRMCLFIINDWQVAFTNLNCFLVGSSSISRNNATTRQFPFACSRAIFDASCQLVMEGLNDDAICDFVKLTRNNPINVRFIAFIHFMWKCLECKETCALRTYHV</sequence>
<evidence type="ECO:0000313" key="1">
    <source>
        <dbReference type="EMBL" id="KAH0925621.1"/>
    </source>
</evidence>
<reference evidence="1 2" key="1">
    <citation type="submission" date="2021-05" db="EMBL/GenBank/DDBJ databases">
        <title>Genome Assembly of Synthetic Allotetraploid Brassica napus Reveals Homoeologous Exchanges between Subgenomes.</title>
        <authorList>
            <person name="Davis J.T."/>
        </authorList>
    </citation>
    <scope>NUCLEOTIDE SEQUENCE [LARGE SCALE GENOMIC DNA]</scope>
    <source>
        <strain evidence="2">cv. Da-Ae</strain>
        <tissue evidence="1">Seedling</tissue>
    </source>
</reference>
<name>A0ABQ8D8C8_BRANA</name>
<dbReference type="EMBL" id="JAGKQM010000005">
    <property type="protein sequence ID" value="KAH0925621.1"/>
    <property type="molecule type" value="Genomic_DNA"/>
</dbReference>
<keyword evidence="2" id="KW-1185">Reference proteome</keyword>
<accession>A0ABQ8D8C8</accession>